<keyword evidence="1" id="KW-0418">Kinase</keyword>
<keyword evidence="1" id="KW-0808">Transferase</keyword>
<accession>A0A084WDF0</accession>
<keyword evidence="3" id="KW-1185">Reference proteome</keyword>
<sequence>MRRRHLESHPTVRGVGNKKCTTLEGRLWHAFRNSIPGEDNDTSDRVDFLEAVSNGSSCELLMTFHPGGHLLSTGRARKLGVHQAASCRLRGNLCVVTEMRFHPFACKMAVERPT</sequence>
<dbReference type="AlphaFoldDB" id="A0A084WDF0"/>
<gene>
    <name evidence="1" type="ORF">ZHAS_00016366</name>
</gene>
<dbReference type="VEuPathDB" id="VectorBase:ASIC016366"/>
<dbReference type="EnsemblMetazoa" id="ASIC016366-RA">
    <property type="protein sequence ID" value="ASIC016366-PA"/>
    <property type="gene ID" value="ASIC016366"/>
</dbReference>
<dbReference type="GO" id="GO:0016301">
    <property type="term" value="F:kinase activity"/>
    <property type="evidence" value="ECO:0007669"/>
    <property type="project" value="UniProtKB-KW"/>
</dbReference>
<name>A0A084WDF0_ANOSI</name>
<evidence type="ECO:0000313" key="1">
    <source>
        <dbReference type="EMBL" id="KFB48244.1"/>
    </source>
</evidence>
<organism evidence="1">
    <name type="scientific">Anopheles sinensis</name>
    <name type="common">Mosquito</name>
    <dbReference type="NCBI Taxonomy" id="74873"/>
    <lineage>
        <taxon>Eukaryota</taxon>
        <taxon>Metazoa</taxon>
        <taxon>Ecdysozoa</taxon>
        <taxon>Arthropoda</taxon>
        <taxon>Hexapoda</taxon>
        <taxon>Insecta</taxon>
        <taxon>Pterygota</taxon>
        <taxon>Neoptera</taxon>
        <taxon>Endopterygota</taxon>
        <taxon>Diptera</taxon>
        <taxon>Nematocera</taxon>
        <taxon>Culicoidea</taxon>
        <taxon>Culicidae</taxon>
        <taxon>Anophelinae</taxon>
        <taxon>Anopheles</taxon>
    </lineage>
</organism>
<evidence type="ECO:0000313" key="2">
    <source>
        <dbReference type="EnsemblMetazoa" id="ASIC016366-PA"/>
    </source>
</evidence>
<dbReference type="EMBL" id="KE525339">
    <property type="protein sequence ID" value="KFB48244.1"/>
    <property type="molecule type" value="Genomic_DNA"/>
</dbReference>
<reference evidence="1 3" key="1">
    <citation type="journal article" date="2014" name="BMC Genomics">
        <title>Genome sequence of Anopheles sinensis provides insight into genetics basis of mosquito competence for malaria parasites.</title>
        <authorList>
            <person name="Zhou D."/>
            <person name="Zhang D."/>
            <person name="Ding G."/>
            <person name="Shi L."/>
            <person name="Hou Q."/>
            <person name="Ye Y."/>
            <person name="Xu Y."/>
            <person name="Zhou H."/>
            <person name="Xiong C."/>
            <person name="Li S."/>
            <person name="Yu J."/>
            <person name="Hong S."/>
            <person name="Yu X."/>
            <person name="Zou P."/>
            <person name="Chen C."/>
            <person name="Chang X."/>
            <person name="Wang W."/>
            <person name="Lv Y."/>
            <person name="Sun Y."/>
            <person name="Ma L."/>
            <person name="Shen B."/>
            <person name="Zhu C."/>
        </authorList>
    </citation>
    <scope>NUCLEOTIDE SEQUENCE [LARGE SCALE GENOMIC DNA]</scope>
</reference>
<proteinExistence type="predicted"/>
<evidence type="ECO:0000313" key="3">
    <source>
        <dbReference type="Proteomes" id="UP000030765"/>
    </source>
</evidence>
<protein>
    <submittedName>
        <fullName evidence="1 2">Light and oxygen sensing histidine kinase</fullName>
    </submittedName>
</protein>
<reference evidence="2" key="2">
    <citation type="submission" date="2020-05" db="UniProtKB">
        <authorList>
            <consortium name="EnsemblMetazoa"/>
        </authorList>
    </citation>
    <scope>IDENTIFICATION</scope>
</reference>
<dbReference type="Proteomes" id="UP000030765">
    <property type="component" value="Unassembled WGS sequence"/>
</dbReference>
<dbReference type="EMBL" id="ATLV01022999">
    <property type="status" value="NOT_ANNOTATED_CDS"/>
    <property type="molecule type" value="Genomic_DNA"/>
</dbReference>